<sequence length="76" mass="8780">MLEVELAFFGVQVMEKSNFKIATDEEIDVALAGQYFLNLPITFDESKIDKTLLKRYFPEHPQDNLLDFADKVVINL</sequence>
<protein>
    <submittedName>
        <fullName evidence="1">Uncharacterized protein</fullName>
    </submittedName>
</protein>
<keyword evidence="2" id="KW-1185">Reference proteome</keyword>
<evidence type="ECO:0000313" key="1">
    <source>
        <dbReference type="EMBL" id="OMP08962.1"/>
    </source>
</evidence>
<evidence type="ECO:0000313" key="2">
    <source>
        <dbReference type="Proteomes" id="UP000187203"/>
    </source>
</evidence>
<dbReference type="OrthoDB" id="2020015at2759"/>
<reference evidence="2" key="1">
    <citation type="submission" date="2013-09" db="EMBL/GenBank/DDBJ databases">
        <title>Corchorus olitorius genome sequencing.</title>
        <authorList>
            <person name="Alam M."/>
            <person name="Haque M.S."/>
            <person name="Islam M.S."/>
            <person name="Emdad E.M."/>
            <person name="Islam M.M."/>
            <person name="Ahmed B."/>
            <person name="Halim A."/>
            <person name="Hossen Q.M.M."/>
            <person name="Hossain M.Z."/>
            <person name="Ahmed R."/>
            <person name="Khan M.M."/>
            <person name="Islam R."/>
            <person name="Rashid M.M."/>
            <person name="Khan S.A."/>
            <person name="Rahman M.S."/>
            <person name="Alam M."/>
            <person name="Yahiya A.S."/>
            <person name="Khan M.S."/>
            <person name="Azam M.S."/>
            <person name="Haque T."/>
            <person name="Lashkar M.Z.H."/>
            <person name="Akhand A.I."/>
            <person name="Morshed G."/>
            <person name="Roy S."/>
            <person name="Uddin K.S."/>
            <person name="Rabeya T."/>
            <person name="Hossain A.S."/>
            <person name="Chowdhury A."/>
            <person name="Snigdha A.R."/>
            <person name="Mortoza M.S."/>
            <person name="Matin S.A."/>
            <person name="Hoque S.M.E."/>
            <person name="Islam M.K."/>
            <person name="Roy D.K."/>
            <person name="Haider R."/>
            <person name="Moosa M.M."/>
            <person name="Elias S.M."/>
            <person name="Hasan A.M."/>
            <person name="Jahan S."/>
            <person name="Shafiuddin M."/>
            <person name="Mahmood N."/>
            <person name="Shommy N.S."/>
        </authorList>
    </citation>
    <scope>NUCLEOTIDE SEQUENCE [LARGE SCALE GENOMIC DNA]</scope>
    <source>
        <strain evidence="2">cv. O-4</strain>
    </source>
</reference>
<proteinExistence type="predicted"/>
<accession>A0A1R3KPG1</accession>
<name>A0A1R3KPG1_9ROSI</name>
<dbReference type="Proteomes" id="UP000187203">
    <property type="component" value="Unassembled WGS sequence"/>
</dbReference>
<dbReference type="PANTHER" id="PTHR33645:SF11">
    <property type="entry name" value="AMINOPEPTIDASE (DUF3754)"/>
    <property type="match status" value="1"/>
</dbReference>
<comment type="caution">
    <text evidence="1">The sequence shown here is derived from an EMBL/GenBank/DDBJ whole genome shotgun (WGS) entry which is preliminary data.</text>
</comment>
<dbReference type="EMBL" id="AWUE01012536">
    <property type="protein sequence ID" value="OMP08962.1"/>
    <property type="molecule type" value="Genomic_DNA"/>
</dbReference>
<organism evidence="1 2">
    <name type="scientific">Corchorus olitorius</name>
    <dbReference type="NCBI Taxonomy" id="93759"/>
    <lineage>
        <taxon>Eukaryota</taxon>
        <taxon>Viridiplantae</taxon>
        <taxon>Streptophyta</taxon>
        <taxon>Embryophyta</taxon>
        <taxon>Tracheophyta</taxon>
        <taxon>Spermatophyta</taxon>
        <taxon>Magnoliopsida</taxon>
        <taxon>eudicotyledons</taxon>
        <taxon>Gunneridae</taxon>
        <taxon>Pentapetalae</taxon>
        <taxon>rosids</taxon>
        <taxon>malvids</taxon>
        <taxon>Malvales</taxon>
        <taxon>Malvaceae</taxon>
        <taxon>Grewioideae</taxon>
        <taxon>Apeibeae</taxon>
        <taxon>Corchorus</taxon>
    </lineage>
</organism>
<gene>
    <name evidence="1" type="ORF">COLO4_05952</name>
</gene>
<dbReference type="PANTHER" id="PTHR33645">
    <property type="entry name" value="AMINOPEPTIDASE (DUF3754)"/>
    <property type="match status" value="1"/>
</dbReference>
<dbReference type="AlphaFoldDB" id="A0A1R3KPG1"/>
<dbReference type="STRING" id="93759.A0A1R3KPG1"/>